<sequence>MDMSDFDGIRRDISLKVEHIFEAYEKDNYCMPTMEEFRAMFNEHIDEYVGPDDSLRGAGLGMPSDIKQRREQKVWRVVNELEAEQRFLRSE</sequence>
<evidence type="ECO:0000313" key="1">
    <source>
        <dbReference type="EMBL" id="KDM91703.1"/>
    </source>
</evidence>
<gene>
    <name evidence="1" type="ORF">EA58_10050</name>
</gene>
<dbReference type="AlphaFoldDB" id="A0A066RWF7"/>
<dbReference type="OrthoDB" id="5826364at2"/>
<organism evidence="1 2">
    <name type="scientific">Photobacterium galatheae</name>
    <dbReference type="NCBI Taxonomy" id="1654360"/>
    <lineage>
        <taxon>Bacteria</taxon>
        <taxon>Pseudomonadati</taxon>
        <taxon>Pseudomonadota</taxon>
        <taxon>Gammaproteobacteria</taxon>
        <taxon>Vibrionales</taxon>
        <taxon>Vibrionaceae</taxon>
        <taxon>Photobacterium</taxon>
    </lineage>
</organism>
<keyword evidence="2" id="KW-1185">Reference proteome</keyword>
<dbReference type="EMBL" id="JMIB01000019">
    <property type="protein sequence ID" value="KDM91703.1"/>
    <property type="molecule type" value="Genomic_DNA"/>
</dbReference>
<comment type="caution">
    <text evidence="1">The sequence shown here is derived from an EMBL/GenBank/DDBJ whole genome shotgun (WGS) entry which is preliminary data.</text>
</comment>
<accession>A0A066RWF7</accession>
<evidence type="ECO:0000313" key="2">
    <source>
        <dbReference type="Proteomes" id="UP000027192"/>
    </source>
</evidence>
<proteinExistence type="predicted"/>
<reference evidence="1 2" key="1">
    <citation type="submission" date="2014-04" db="EMBL/GenBank/DDBJ databases">
        <title>Draft genome sequence of Photobacterium halotolerans S2753: a solonamide, ngercheumicin and holomycin producer.</title>
        <authorList>
            <person name="Machado H.R."/>
            <person name="Gram L."/>
        </authorList>
    </citation>
    <scope>NUCLEOTIDE SEQUENCE [LARGE SCALE GENOMIC DNA]</scope>
    <source>
        <strain evidence="1 2">S2753</strain>
    </source>
</reference>
<name>A0A066RWF7_9GAMM</name>
<protein>
    <submittedName>
        <fullName evidence="1">Uncharacterized protein</fullName>
    </submittedName>
</protein>
<dbReference type="Proteomes" id="UP000027192">
    <property type="component" value="Unassembled WGS sequence"/>
</dbReference>